<accession>A0A0A9CW36</accession>
<dbReference type="EMBL" id="GBRH01219282">
    <property type="protein sequence ID" value="JAD78613.1"/>
    <property type="molecule type" value="Transcribed_RNA"/>
</dbReference>
<reference evidence="1" key="2">
    <citation type="journal article" date="2015" name="Data Brief">
        <title>Shoot transcriptome of the giant reed, Arundo donax.</title>
        <authorList>
            <person name="Barrero R.A."/>
            <person name="Guerrero F.D."/>
            <person name="Moolhuijzen P."/>
            <person name="Goolsby J.A."/>
            <person name="Tidwell J."/>
            <person name="Bellgard S.E."/>
            <person name="Bellgard M.I."/>
        </authorList>
    </citation>
    <scope>NUCLEOTIDE SEQUENCE</scope>
    <source>
        <tissue evidence="1">Shoot tissue taken approximately 20 cm above the soil surface</tissue>
    </source>
</reference>
<evidence type="ECO:0000313" key="1">
    <source>
        <dbReference type="EMBL" id="JAD78613.1"/>
    </source>
</evidence>
<protein>
    <submittedName>
        <fullName evidence="1">Uncharacterized protein</fullName>
    </submittedName>
</protein>
<name>A0A0A9CW36_ARUDO</name>
<proteinExistence type="predicted"/>
<organism evidence="1">
    <name type="scientific">Arundo donax</name>
    <name type="common">Giant reed</name>
    <name type="synonym">Donax arundinaceus</name>
    <dbReference type="NCBI Taxonomy" id="35708"/>
    <lineage>
        <taxon>Eukaryota</taxon>
        <taxon>Viridiplantae</taxon>
        <taxon>Streptophyta</taxon>
        <taxon>Embryophyta</taxon>
        <taxon>Tracheophyta</taxon>
        <taxon>Spermatophyta</taxon>
        <taxon>Magnoliopsida</taxon>
        <taxon>Liliopsida</taxon>
        <taxon>Poales</taxon>
        <taxon>Poaceae</taxon>
        <taxon>PACMAD clade</taxon>
        <taxon>Arundinoideae</taxon>
        <taxon>Arundineae</taxon>
        <taxon>Arundo</taxon>
    </lineage>
</organism>
<sequence>MSSINGNAHYCSNMTREALSVFLKNYLLVLKVDGEVSEAVERGKCWQHEGALLASFPLSCFLLFSSVCIA</sequence>
<dbReference type="AlphaFoldDB" id="A0A0A9CW36"/>
<reference evidence="1" key="1">
    <citation type="submission" date="2014-09" db="EMBL/GenBank/DDBJ databases">
        <authorList>
            <person name="Magalhaes I.L.F."/>
            <person name="Oliveira U."/>
            <person name="Santos F.R."/>
            <person name="Vidigal T.H.D.A."/>
            <person name="Brescovit A.D."/>
            <person name="Santos A.J."/>
        </authorList>
    </citation>
    <scope>NUCLEOTIDE SEQUENCE</scope>
    <source>
        <tissue evidence="1">Shoot tissue taken approximately 20 cm above the soil surface</tissue>
    </source>
</reference>